<reference evidence="1" key="2">
    <citation type="submission" date="2020-11" db="EMBL/GenBank/DDBJ databases">
        <authorList>
            <person name="McCartney M.A."/>
            <person name="Auch B."/>
            <person name="Kono T."/>
            <person name="Mallez S."/>
            <person name="Becker A."/>
            <person name="Gohl D.M."/>
            <person name="Silverstein K.A.T."/>
            <person name="Koren S."/>
            <person name="Bechman K.B."/>
            <person name="Herman A."/>
            <person name="Abrahante J.E."/>
            <person name="Garbe J."/>
        </authorList>
    </citation>
    <scope>NUCLEOTIDE SEQUENCE</scope>
    <source>
        <strain evidence="1">Duluth1</strain>
        <tissue evidence="1">Whole animal</tissue>
    </source>
</reference>
<proteinExistence type="predicted"/>
<sequence>MPPDALSRIAISDSLSRLTTSSQYHLTLLRLAMYAQCHLTHYQGWPRLHNAT</sequence>
<organism evidence="1 2">
    <name type="scientific">Dreissena polymorpha</name>
    <name type="common">Zebra mussel</name>
    <name type="synonym">Mytilus polymorpha</name>
    <dbReference type="NCBI Taxonomy" id="45954"/>
    <lineage>
        <taxon>Eukaryota</taxon>
        <taxon>Metazoa</taxon>
        <taxon>Spiralia</taxon>
        <taxon>Lophotrochozoa</taxon>
        <taxon>Mollusca</taxon>
        <taxon>Bivalvia</taxon>
        <taxon>Autobranchia</taxon>
        <taxon>Heteroconchia</taxon>
        <taxon>Euheterodonta</taxon>
        <taxon>Imparidentia</taxon>
        <taxon>Neoheterodontei</taxon>
        <taxon>Myida</taxon>
        <taxon>Dreissenoidea</taxon>
        <taxon>Dreissenidae</taxon>
        <taxon>Dreissena</taxon>
    </lineage>
</organism>
<protein>
    <submittedName>
        <fullName evidence="1">Uncharacterized protein</fullName>
    </submittedName>
</protein>
<keyword evidence="2" id="KW-1185">Reference proteome</keyword>
<evidence type="ECO:0000313" key="2">
    <source>
        <dbReference type="Proteomes" id="UP000828390"/>
    </source>
</evidence>
<reference evidence="1" key="1">
    <citation type="journal article" date="2019" name="bioRxiv">
        <title>The Genome of the Zebra Mussel, Dreissena polymorpha: A Resource for Invasive Species Research.</title>
        <authorList>
            <person name="McCartney M.A."/>
            <person name="Auch B."/>
            <person name="Kono T."/>
            <person name="Mallez S."/>
            <person name="Zhang Y."/>
            <person name="Obille A."/>
            <person name="Becker A."/>
            <person name="Abrahante J.E."/>
            <person name="Garbe J."/>
            <person name="Badalamenti J.P."/>
            <person name="Herman A."/>
            <person name="Mangelson H."/>
            <person name="Liachko I."/>
            <person name="Sullivan S."/>
            <person name="Sone E.D."/>
            <person name="Koren S."/>
            <person name="Silverstein K.A.T."/>
            <person name="Beckman K.B."/>
            <person name="Gohl D.M."/>
        </authorList>
    </citation>
    <scope>NUCLEOTIDE SEQUENCE</scope>
    <source>
        <strain evidence="1">Duluth1</strain>
        <tissue evidence="1">Whole animal</tissue>
    </source>
</reference>
<comment type="caution">
    <text evidence="1">The sequence shown here is derived from an EMBL/GenBank/DDBJ whole genome shotgun (WGS) entry which is preliminary data.</text>
</comment>
<dbReference type="AlphaFoldDB" id="A0A9D4K5M7"/>
<accession>A0A9D4K5M7</accession>
<name>A0A9D4K5M7_DREPO</name>
<evidence type="ECO:0000313" key="1">
    <source>
        <dbReference type="EMBL" id="KAH3833359.1"/>
    </source>
</evidence>
<gene>
    <name evidence="1" type="ORF">DPMN_106666</name>
</gene>
<dbReference type="EMBL" id="JAIWYP010000004">
    <property type="protein sequence ID" value="KAH3833359.1"/>
    <property type="molecule type" value="Genomic_DNA"/>
</dbReference>
<dbReference type="Proteomes" id="UP000828390">
    <property type="component" value="Unassembled WGS sequence"/>
</dbReference>